<reference evidence="1 2" key="1">
    <citation type="journal article" date="2021" name="Hortic Res">
        <title>High-quality reference genome and annotation aids understanding of berry development for evergreen blueberry (Vaccinium darrowii).</title>
        <authorList>
            <person name="Yu J."/>
            <person name="Hulse-Kemp A.M."/>
            <person name="Babiker E."/>
            <person name="Staton M."/>
        </authorList>
    </citation>
    <scope>NUCLEOTIDE SEQUENCE [LARGE SCALE GENOMIC DNA]</scope>
    <source>
        <strain evidence="2">cv. NJ 8807/NJ 8810</strain>
        <tissue evidence="1">Young leaf</tissue>
    </source>
</reference>
<gene>
    <name evidence="1" type="ORF">Vadar_034627</name>
</gene>
<dbReference type="EMBL" id="CM037152">
    <property type="protein sequence ID" value="KAH7836319.1"/>
    <property type="molecule type" value="Genomic_DNA"/>
</dbReference>
<sequence>MAELVATVQFPACCAVFATVGAVESRFKELTGKYIPLSVQEPINLIPNWSNVCRRQQPEEGTGFYQISVEEALYQFSEYGVCLESAMPFTGVREMHGAEEDTERMFIDGYNMLNPQNYAKEIHEALEHNVAVIGGFKVASEAIHQIKDMSIYDEIPKFNRALGGHGVLICGMGKEIGKDYYKIQNSWNENWGVKGFGNISQNLFNIMAVPGIPFFSTRRDSEANRLKARVDA</sequence>
<protein>
    <submittedName>
        <fullName evidence="1">Uncharacterized protein</fullName>
    </submittedName>
</protein>
<proteinExistence type="predicted"/>
<dbReference type="Proteomes" id="UP000828048">
    <property type="component" value="Chromosome 2"/>
</dbReference>
<organism evidence="1 2">
    <name type="scientific">Vaccinium darrowii</name>
    <dbReference type="NCBI Taxonomy" id="229202"/>
    <lineage>
        <taxon>Eukaryota</taxon>
        <taxon>Viridiplantae</taxon>
        <taxon>Streptophyta</taxon>
        <taxon>Embryophyta</taxon>
        <taxon>Tracheophyta</taxon>
        <taxon>Spermatophyta</taxon>
        <taxon>Magnoliopsida</taxon>
        <taxon>eudicotyledons</taxon>
        <taxon>Gunneridae</taxon>
        <taxon>Pentapetalae</taxon>
        <taxon>asterids</taxon>
        <taxon>Ericales</taxon>
        <taxon>Ericaceae</taxon>
        <taxon>Vaccinioideae</taxon>
        <taxon>Vaccinieae</taxon>
        <taxon>Vaccinium</taxon>
    </lineage>
</organism>
<comment type="caution">
    <text evidence="1">The sequence shown here is derived from an EMBL/GenBank/DDBJ whole genome shotgun (WGS) entry which is preliminary data.</text>
</comment>
<evidence type="ECO:0000313" key="2">
    <source>
        <dbReference type="Proteomes" id="UP000828048"/>
    </source>
</evidence>
<accession>A0ACB7X6X5</accession>
<keyword evidence="2" id="KW-1185">Reference proteome</keyword>
<name>A0ACB7X6X5_9ERIC</name>
<evidence type="ECO:0000313" key="1">
    <source>
        <dbReference type="EMBL" id="KAH7836319.1"/>
    </source>
</evidence>